<dbReference type="GO" id="GO:0005524">
    <property type="term" value="F:ATP binding"/>
    <property type="evidence" value="ECO:0007669"/>
    <property type="project" value="UniProtKB-KW"/>
</dbReference>
<evidence type="ECO:0000313" key="3">
    <source>
        <dbReference type="EMBL" id="TMR07038.1"/>
    </source>
</evidence>
<dbReference type="Pfam" id="PF13581">
    <property type="entry name" value="HATPase_c_2"/>
    <property type="match status" value="1"/>
</dbReference>
<feature type="domain" description="Histidine kinase/HSP90-like ATPase" evidence="2">
    <location>
        <begin position="32"/>
        <end position="138"/>
    </location>
</feature>
<dbReference type="AlphaFoldDB" id="A0A5S4EVC3"/>
<sequence>MTTPACGSTLLVARPVARPAVLTASWTFSSANLSVPQARHAIRAQLADWDLHHACEFAELLVSELVTNAVAHARGLVRLSVSAVGGRLRCEVEDASPCLPRARHARDDEECSRGLCLVQALSSGWGSTPTGGGKVVWFELPVPAAVDV</sequence>
<dbReference type="OrthoDB" id="3534907at2"/>
<evidence type="ECO:0000256" key="1">
    <source>
        <dbReference type="ARBA" id="ARBA00022527"/>
    </source>
</evidence>
<dbReference type="PANTHER" id="PTHR35526">
    <property type="entry name" value="ANTI-SIGMA-F FACTOR RSBW-RELATED"/>
    <property type="match status" value="1"/>
</dbReference>
<gene>
    <name evidence="3" type="ORF">ETD86_52065</name>
</gene>
<proteinExistence type="predicted"/>
<keyword evidence="1" id="KW-0723">Serine/threonine-protein kinase</keyword>
<comment type="caution">
    <text evidence="3">The sequence shown here is derived from an EMBL/GenBank/DDBJ whole genome shotgun (WGS) entry which is preliminary data.</text>
</comment>
<keyword evidence="3" id="KW-0067">ATP-binding</keyword>
<dbReference type="SUPFAM" id="SSF55874">
    <property type="entry name" value="ATPase domain of HSP90 chaperone/DNA topoisomerase II/histidine kinase"/>
    <property type="match status" value="1"/>
</dbReference>
<dbReference type="CDD" id="cd16936">
    <property type="entry name" value="HATPase_RsbW-like"/>
    <property type="match status" value="1"/>
</dbReference>
<dbReference type="InterPro" id="IPR036890">
    <property type="entry name" value="HATPase_C_sf"/>
</dbReference>
<evidence type="ECO:0000259" key="2">
    <source>
        <dbReference type="Pfam" id="PF13581"/>
    </source>
</evidence>
<keyword evidence="4" id="KW-1185">Reference proteome</keyword>
<keyword evidence="1" id="KW-0808">Transferase</keyword>
<dbReference type="Gene3D" id="3.30.565.10">
    <property type="entry name" value="Histidine kinase-like ATPase, C-terminal domain"/>
    <property type="match status" value="1"/>
</dbReference>
<name>A0A5S4EVC3_9ACTN</name>
<dbReference type="InterPro" id="IPR050267">
    <property type="entry name" value="Anti-sigma-factor_SerPK"/>
</dbReference>
<dbReference type="PANTHER" id="PTHR35526:SF3">
    <property type="entry name" value="ANTI-SIGMA-F FACTOR RSBW"/>
    <property type="match status" value="1"/>
</dbReference>
<dbReference type="GO" id="GO:0004674">
    <property type="term" value="F:protein serine/threonine kinase activity"/>
    <property type="evidence" value="ECO:0007669"/>
    <property type="project" value="UniProtKB-KW"/>
</dbReference>
<keyword evidence="1" id="KW-0418">Kinase</keyword>
<dbReference type="InterPro" id="IPR003594">
    <property type="entry name" value="HATPase_dom"/>
</dbReference>
<protein>
    <submittedName>
        <fullName evidence="3">ATP-binding protein</fullName>
    </submittedName>
</protein>
<reference evidence="3 4" key="1">
    <citation type="submission" date="2019-05" db="EMBL/GenBank/DDBJ databases">
        <title>Draft genome sequence of Nonomuraea turkmeniaca DSM 43926.</title>
        <authorList>
            <person name="Saricaoglu S."/>
            <person name="Isik K."/>
        </authorList>
    </citation>
    <scope>NUCLEOTIDE SEQUENCE [LARGE SCALE GENOMIC DNA]</scope>
    <source>
        <strain evidence="3 4">DSM 43926</strain>
    </source>
</reference>
<organism evidence="3 4">
    <name type="scientific">Nonomuraea turkmeniaca</name>
    <dbReference type="NCBI Taxonomy" id="103838"/>
    <lineage>
        <taxon>Bacteria</taxon>
        <taxon>Bacillati</taxon>
        <taxon>Actinomycetota</taxon>
        <taxon>Actinomycetes</taxon>
        <taxon>Streptosporangiales</taxon>
        <taxon>Streptosporangiaceae</taxon>
        <taxon>Nonomuraea</taxon>
    </lineage>
</organism>
<dbReference type="EMBL" id="VCKY01000392">
    <property type="protein sequence ID" value="TMR07038.1"/>
    <property type="molecule type" value="Genomic_DNA"/>
</dbReference>
<keyword evidence="3" id="KW-0547">Nucleotide-binding</keyword>
<accession>A0A5S4EVC3</accession>
<evidence type="ECO:0000313" key="4">
    <source>
        <dbReference type="Proteomes" id="UP000309128"/>
    </source>
</evidence>
<dbReference type="Proteomes" id="UP000309128">
    <property type="component" value="Unassembled WGS sequence"/>
</dbReference>
<dbReference type="RefSeq" id="WP_138674010.1">
    <property type="nucleotide sequence ID" value="NZ_VCKY01000392.1"/>
</dbReference>